<dbReference type="SUPFAM" id="SSF56821">
    <property type="entry name" value="Prismane protein-like"/>
    <property type="match status" value="1"/>
</dbReference>
<dbReference type="PANTHER" id="PTHR30109:SF4">
    <property type="entry name" value="CARBON MONOXIDE DEHYDROGENASE"/>
    <property type="match status" value="1"/>
</dbReference>
<dbReference type="EC" id="1.2.7.4" evidence="3"/>
<dbReference type="GO" id="GO:0016151">
    <property type="term" value="F:nickel cation binding"/>
    <property type="evidence" value="ECO:0007669"/>
    <property type="project" value="InterPro"/>
</dbReference>
<evidence type="ECO:0000259" key="14">
    <source>
        <dbReference type="PROSITE" id="PS50931"/>
    </source>
</evidence>
<keyword evidence="7 15" id="KW-0560">Oxidoreductase</keyword>
<dbReference type="GO" id="GO:0003677">
    <property type="term" value="F:DNA binding"/>
    <property type="evidence" value="ECO:0007669"/>
    <property type="project" value="UniProtKB-KW"/>
</dbReference>
<keyword evidence="9" id="KW-0411">Iron-sulfur</keyword>
<dbReference type="InterPro" id="IPR000847">
    <property type="entry name" value="LysR_HTH_N"/>
</dbReference>
<dbReference type="InterPro" id="IPR036390">
    <property type="entry name" value="WH_DNA-bd_sf"/>
</dbReference>
<evidence type="ECO:0000256" key="12">
    <source>
        <dbReference type="ARBA" id="ARBA00023163"/>
    </source>
</evidence>
<evidence type="ECO:0000256" key="5">
    <source>
        <dbReference type="ARBA" id="ARBA00022596"/>
    </source>
</evidence>
<dbReference type="Gene3D" id="3.40.190.290">
    <property type="match status" value="1"/>
</dbReference>
<comment type="cofactor">
    <cofactor evidence="1">
        <name>[4Fe-4S] cluster</name>
        <dbReference type="ChEBI" id="CHEBI:49883"/>
    </cofactor>
</comment>
<comment type="catalytic activity">
    <reaction evidence="13">
        <text>CO + 2 oxidized [2Fe-2S]-[ferredoxin] + H2O = 2 reduced [2Fe-2S]-[ferredoxin] + CO2 + 2 H(+)</text>
        <dbReference type="Rhea" id="RHEA:21040"/>
        <dbReference type="Rhea" id="RHEA-COMP:10000"/>
        <dbReference type="Rhea" id="RHEA-COMP:10001"/>
        <dbReference type="ChEBI" id="CHEBI:15377"/>
        <dbReference type="ChEBI" id="CHEBI:15378"/>
        <dbReference type="ChEBI" id="CHEBI:16526"/>
        <dbReference type="ChEBI" id="CHEBI:17245"/>
        <dbReference type="ChEBI" id="CHEBI:33737"/>
        <dbReference type="ChEBI" id="CHEBI:33738"/>
        <dbReference type="EC" id="1.2.7.4"/>
    </reaction>
</comment>
<dbReference type="GO" id="GO:0050418">
    <property type="term" value="F:hydroxylamine reductase activity"/>
    <property type="evidence" value="ECO:0007669"/>
    <property type="project" value="TreeGrafter"/>
</dbReference>
<dbReference type="Proteomes" id="UP000823935">
    <property type="component" value="Unassembled WGS sequence"/>
</dbReference>
<dbReference type="AlphaFoldDB" id="A0A9D1JK30"/>
<keyword evidence="11" id="KW-0238">DNA-binding</keyword>
<dbReference type="InterPro" id="IPR016101">
    <property type="entry name" value="CO_DH_a-bundle"/>
</dbReference>
<evidence type="ECO:0000256" key="1">
    <source>
        <dbReference type="ARBA" id="ARBA00001966"/>
    </source>
</evidence>
<evidence type="ECO:0000313" key="15">
    <source>
        <dbReference type="EMBL" id="HIS31607.1"/>
    </source>
</evidence>
<keyword evidence="5" id="KW-0533">Nickel</keyword>
<dbReference type="GO" id="GO:0003700">
    <property type="term" value="F:DNA-binding transcription factor activity"/>
    <property type="evidence" value="ECO:0007669"/>
    <property type="project" value="InterPro"/>
</dbReference>
<comment type="caution">
    <text evidence="15">The sequence shown here is derived from an EMBL/GenBank/DDBJ whole genome shotgun (WGS) entry which is preliminary data.</text>
</comment>
<keyword evidence="12" id="KW-0804">Transcription</keyword>
<sequence>MDIKTLQWFQEICRCGSITKAASNLFITPQGLSRGIKALEGELGVPLLERTPNGVLLTPYGECLLRHAKPLLEENRELCAEIKKMRQQERGLLRVCSAYGVFRIMGPDFVLNFERENPGMSLDYMEYPDAYVEKEILAGNYDIGFGIGPINSRELELTPLFSSQVSLLVYEGHPLADRETASFSDLAGEPLILESHMFKIHDLVKESCRRAGFEANVIYCTSGFSLCHKLTAQKRGISVIVNRISEDMSKQGLKVIPLEDSFSWEVFLICRITPKAPRGICGCDAHGIAGRNFLRFTAGGAATHSDHGREICRTLHTVAPDGNYKVKDPEKLLRIAKEWGVETEGKDIYDLAHEMSELALLEYGKPFGVQRWLKRAPEHTQKLWHDAEIEPRAIDREVSTAMHMTHMGNSCKPEALVRQALRSGMSDGWGGSMCGTEFSDVMFGTPKPVDTEANLGVMKEDMVNIIVHGHDPSLSEMICDYSEDPEMIELAKSMGAKGINVAGVCCTSNEVAMRRGIPMAGNFLQQENVVLTGACEAIVVDVQCIFPALGPLSKCFHTKFITTSPIAQMPDSEFIRFRSENAGENAKKIVRTAVENFVNRKPELVYIPKTKQKATVGFSVEAIIKALDRVSDADTAGTTKPLIDCITSGAIRGVAAMVGCNNPRVRADQAHIELMKKMIANDVLVILSGCSAQAAARAGLMDKEARNLCGAGLKRVCELLDIPPVLHMGSCVDISRMVVLASRLAKDSGLNISQLPLVGCAPEWMSEKAVSIGNYVVATGIDTFLGVEPQVTGSDQMVWWLTEGIRDWVEAAYTIETDIEKLGDAMLARIDEKRAALGI</sequence>
<dbReference type="InterPro" id="IPR004137">
    <property type="entry name" value="HCP/CODH"/>
</dbReference>
<dbReference type="SUPFAM" id="SSF46785">
    <property type="entry name" value="Winged helix' DNA-binding domain"/>
    <property type="match status" value="1"/>
</dbReference>
<dbReference type="Gene3D" id="1.20.1270.30">
    <property type="match status" value="1"/>
</dbReference>
<dbReference type="Pfam" id="PF03063">
    <property type="entry name" value="Prismane"/>
    <property type="match status" value="1"/>
</dbReference>
<dbReference type="GO" id="GO:0051539">
    <property type="term" value="F:4 iron, 4 sulfur cluster binding"/>
    <property type="evidence" value="ECO:0007669"/>
    <property type="project" value="UniProtKB-KW"/>
</dbReference>
<dbReference type="GO" id="GO:0042542">
    <property type="term" value="P:response to hydrogen peroxide"/>
    <property type="evidence" value="ECO:0007669"/>
    <property type="project" value="TreeGrafter"/>
</dbReference>
<keyword evidence="8" id="KW-0408">Iron</keyword>
<dbReference type="SUPFAM" id="SSF53850">
    <property type="entry name" value="Periplasmic binding protein-like II"/>
    <property type="match status" value="1"/>
</dbReference>
<evidence type="ECO:0000256" key="3">
    <source>
        <dbReference type="ARBA" id="ARBA00012819"/>
    </source>
</evidence>
<keyword evidence="4" id="KW-0004">4Fe-4S</keyword>
<dbReference type="Pfam" id="PF00126">
    <property type="entry name" value="HTH_1"/>
    <property type="match status" value="1"/>
</dbReference>
<evidence type="ECO:0000256" key="2">
    <source>
        <dbReference type="ARBA" id="ARBA00009437"/>
    </source>
</evidence>
<dbReference type="FunFam" id="1.10.10.10:FF:000001">
    <property type="entry name" value="LysR family transcriptional regulator"/>
    <property type="match status" value="1"/>
</dbReference>
<dbReference type="GO" id="GO:0043885">
    <property type="term" value="F:anaerobic carbon-monoxide dehydrogenase activity"/>
    <property type="evidence" value="ECO:0007669"/>
    <property type="project" value="UniProtKB-EC"/>
</dbReference>
<evidence type="ECO:0000256" key="9">
    <source>
        <dbReference type="ARBA" id="ARBA00023014"/>
    </source>
</evidence>
<gene>
    <name evidence="15" type="primary">cooS</name>
    <name evidence="15" type="ORF">IAB44_08710</name>
</gene>
<comment type="similarity">
    <text evidence="2">Belongs to the LysR transcriptional regulatory family.</text>
</comment>
<evidence type="ECO:0000256" key="6">
    <source>
        <dbReference type="ARBA" id="ARBA00022723"/>
    </source>
</evidence>
<feature type="domain" description="HTH lysR-type" evidence="14">
    <location>
        <begin position="1"/>
        <end position="58"/>
    </location>
</feature>
<dbReference type="NCBIfam" id="TIGR01702">
    <property type="entry name" value="CO_DH_cata"/>
    <property type="match status" value="1"/>
</dbReference>
<reference evidence="15" key="2">
    <citation type="journal article" date="2021" name="PeerJ">
        <title>Extensive microbial diversity within the chicken gut microbiome revealed by metagenomics and culture.</title>
        <authorList>
            <person name="Gilroy R."/>
            <person name="Ravi A."/>
            <person name="Getino M."/>
            <person name="Pursley I."/>
            <person name="Horton D.L."/>
            <person name="Alikhan N.F."/>
            <person name="Baker D."/>
            <person name="Gharbi K."/>
            <person name="Hall N."/>
            <person name="Watson M."/>
            <person name="Adriaenssens E.M."/>
            <person name="Foster-Nyarko E."/>
            <person name="Jarju S."/>
            <person name="Secka A."/>
            <person name="Antonio M."/>
            <person name="Oren A."/>
            <person name="Chaudhuri R.R."/>
            <person name="La Ragione R."/>
            <person name="Hildebrand F."/>
            <person name="Pallen M.J."/>
        </authorList>
    </citation>
    <scope>NUCLEOTIDE SEQUENCE</scope>
    <source>
        <strain evidence="15">CHK190-19873</strain>
    </source>
</reference>
<dbReference type="Gene3D" id="1.10.10.10">
    <property type="entry name" value="Winged helix-like DNA-binding domain superfamily/Winged helix DNA-binding domain"/>
    <property type="match status" value="1"/>
</dbReference>
<dbReference type="InterPro" id="IPR036388">
    <property type="entry name" value="WH-like_DNA-bd_sf"/>
</dbReference>
<evidence type="ECO:0000313" key="16">
    <source>
        <dbReference type="Proteomes" id="UP000823935"/>
    </source>
</evidence>
<protein>
    <recommendedName>
        <fullName evidence="3">anaerobic carbon-monoxide dehydrogenase</fullName>
        <ecNumber evidence="3">1.2.7.4</ecNumber>
    </recommendedName>
</protein>
<evidence type="ECO:0000256" key="4">
    <source>
        <dbReference type="ARBA" id="ARBA00022485"/>
    </source>
</evidence>
<proteinExistence type="inferred from homology"/>
<keyword evidence="6" id="KW-0479">Metal-binding</keyword>
<name>A0A9D1JK30_9FIRM</name>
<dbReference type="InterPro" id="IPR011254">
    <property type="entry name" value="Prismane-like_sf"/>
</dbReference>
<evidence type="ECO:0000256" key="7">
    <source>
        <dbReference type="ARBA" id="ARBA00023002"/>
    </source>
</evidence>
<evidence type="ECO:0000256" key="8">
    <source>
        <dbReference type="ARBA" id="ARBA00023004"/>
    </source>
</evidence>
<evidence type="ECO:0000256" key="11">
    <source>
        <dbReference type="ARBA" id="ARBA00023125"/>
    </source>
</evidence>
<dbReference type="InterPro" id="IPR010047">
    <property type="entry name" value="CODH"/>
</dbReference>
<evidence type="ECO:0000256" key="13">
    <source>
        <dbReference type="ARBA" id="ARBA00048733"/>
    </source>
</evidence>
<keyword evidence="10" id="KW-0805">Transcription regulation</keyword>
<dbReference type="GO" id="GO:0004601">
    <property type="term" value="F:peroxidase activity"/>
    <property type="evidence" value="ECO:0007669"/>
    <property type="project" value="TreeGrafter"/>
</dbReference>
<dbReference type="PROSITE" id="PS50931">
    <property type="entry name" value="HTH_LYSR"/>
    <property type="match status" value="1"/>
</dbReference>
<organism evidence="15 16">
    <name type="scientific">Candidatus Limivivens intestinipullorum</name>
    <dbReference type="NCBI Taxonomy" id="2840858"/>
    <lineage>
        <taxon>Bacteria</taxon>
        <taxon>Bacillati</taxon>
        <taxon>Bacillota</taxon>
        <taxon>Clostridia</taxon>
        <taxon>Lachnospirales</taxon>
        <taxon>Lachnospiraceae</taxon>
        <taxon>Lachnospiraceae incertae sedis</taxon>
        <taxon>Candidatus Limivivens</taxon>
    </lineage>
</organism>
<dbReference type="EMBL" id="DVIQ01000046">
    <property type="protein sequence ID" value="HIS31607.1"/>
    <property type="molecule type" value="Genomic_DNA"/>
</dbReference>
<accession>A0A9D1JK30</accession>
<dbReference type="PANTHER" id="PTHR30109">
    <property type="entry name" value="HYDROXYLAMINE REDUCTASE"/>
    <property type="match status" value="1"/>
</dbReference>
<reference evidence="15" key="1">
    <citation type="submission" date="2020-10" db="EMBL/GenBank/DDBJ databases">
        <authorList>
            <person name="Gilroy R."/>
        </authorList>
    </citation>
    <scope>NUCLEOTIDE SEQUENCE</scope>
    <source>
        <strain evidence="15">CHK190-19873</strain>
    </source>
</reference>
<dbReference type="GO" id="GO:0006091">
    <property type="term" value="P:generation of precursor metabolites and energy"/>
    <property type="evidence" value="ECO:0007669"/>
    <property type="project" value="InterPro"/>
</dbReference>
<dbReference type="InterPro" id="IPR016099">
    <property type="entry name" value="Prismane-like_a/b-sand"/>
</dbReference>
<dbReference type="Gene3D" id="3.40.50.2030">
    <property type="match status" value="2"/>
</dbReference>
<evidence type="ECO:0000256" key="10">
    <source>
        <dbReference type="ARBA" id="ARBA00023015"/>
    </source>
</evidence>